<evidence type="ECO:0000313" key="3">
    <source>
        <dbReference type="Proteomes" id="UP000499080"/>
    </source>
</evidence>
<gene>
    <name evidence="2" type="ORF">AVEN_227323_1</name>
</gene>
<name>A0A4Y2GVB6_ARAVE</name>
<dbReference type="Gene3D" id="3.60.10.10">
    <property type="entry name" value="Endonuclease/exonuclease/phosphatase"/>
    <property type="match status" value="1"/>
</dbReference>
<sequence>MDHLQKAVSKHNTDIILAQEPLVRDGKIAGIPLHWSTWMSKNSKAAIILPNSSLHSTVLSTTDNAIAVTITLQGKPCSLISAYSSPLADIEPALSDIQSIISSVAGENFLAGTDLNGHHTSWGYSDNDNRGRAIEDFVNSQSLVILNEPDAPSVLHSNGTVGWPNLTIASSSEISQLTSCEVLQEETMSHHQYIRIQINSARNTIAFRRFKTKYGGHRPFIEKIKQLAHNSIVQIKTQDNIIDLDNTIEKIHNEIIEACKKSYKIKKTGNCQTPSLVDPRNQIS</sequence>
<dbReference type="PANTHER" id="PTHR33273:SF4">
    <property type="entry name" value="ENDONUCLEASE_EXONUCLEASE_PHOSPHATASE DOMAIN-CONTAINING PROTEIN"/>
    <property type="match status" value="1"/>
</dbReference>
<reference evidence="2 3" key="1">
    <citation type="journal article" date="2019" name="Sci. Rep.">
        <title>Orb-weaving spider Araneus ventricosus genome elucidates the spidroin gene catalogue.</title>
        <authorList>
            <person name="Kono N."/>
            <person name="Nakamura H."/>
            <person name="Ohtoshi R."/>
            <person name="Moran D.A.P."/>
            <person name="Shinohara A."/>
            <person name="Yoshida Y."/>
            <person name="Fujiwara M."/>
            <person name="Mori M."/>
            <person name="Tomita M."/>
            <person name="Arakawa K."/>
        </authorList>
    </citation>
    <scope>NUCLEOTIDE SEQUENCE [LARGE SCALE GENOMIC DNA]</scope>
</reference>
<dbReference type="InterPro" id="IPR005135">
    <property type="entry name" value="Endo/exonuclease/phosphatase"/>
</dbReference>
<dbReference type="Proteomes" id="UP000499080">
    <property type="component" value="Unassembled WGS sequence"/>
</dbReference>
<proteinExistence type="predicted"/>
<keyword evidence="3" id="KW-1185">Reference proteome</keyword>
<dbReference type="EMBL" id="BGPR01001566">
    <property type="protein sequence ID" value="GBM56809.1"/>
    <property type="molecule type" value="Genomic_DNA"/>
</dbReference>
<dbReference type="OrthoDB" id="6437038at2759"/>
<evidence type="ECO:0000259" key="1">
    <source>
        <dbReference type="Pfam" id="PF14529"/>
    </source>
</evidence>
<feature type="domain" description="Endonuclease/exonuclease/phosphatase" evidence="1">
    <location>
        <begin position="79"/>
        <end position="194"/>
    </location>
</feature>
<dbReference type="AlphaFoldDB" id="A0A4Y2GVB6"/>
<protein>
    <recommendedName>
        <fullName evidence="1">Endonuclease/exonuclease/phosphatase domain-containing protein</fullName>
    </recommendedName>
</protein>
<dbReference type="Pfam" id="PF14529">
    <property type="entry name" value="Exo_endo_phos_2"/>
    <property type="match status" value="1"/>
</dbReference>
<dbReference type="InterPro" id="IPR036691">
    <property type="entry name" value="Endo/exonu/phosph_ase_sf"/>
</dbReference>
<dbReference type="GO" id="GO:0003824">
    <property type="term" value="F:catalytic activity"/>
    <property type="evidence" value="ECO:0007669"/>
    <property type="project" value="InterPro"/>
</dbReference>
<dbReference type="PANTHER" id="PTHR33273">
    <property type="entry name" value="DOMAIN-CONTAINING PROTEIN, PUTATIVE-RELATED"/>
    <property type="match status" value="1"/>
</dbReference>
<organism evidence="2 3">
    <name type="scientific">Araneus ventricosus</name>
    <name type="common">Orbweaver spider</name>
    <name type="synonym">Epeira ventricosa</name>
    <dbReference type="NCBI Taxonomy" id="182803"/>
    <lineage>
        <taxon>Eukaryota</taxon>
        <taxon>Metazoa</taxon>
        <taxon>Ecdysozoa</taxon>
        <taxon>Arthropoda</taxon>
        <taxon>Chelicerata</taxon>
        <taxon>Arachnida</taxon>
        <taxon>Araneae</taxon>
        <taxon>Araneomorphae</taxon>
        <taxon>Entelegynae</taxon>
        <taxon>Araneoidea</taxon>
        <taxon>Araneidae</taxon>
        <taxon>Araneus</taxon>
    </lineage>
</organism>
<dbReference type="SUPFAM" id="SSF56219">
    <property type="entry name" value="DNase I-like"/>
    <property type="match status" value="1"/>
</dbReference>
<comment type="caution">
    <text evidence="2">The sequence shown here is derived from an EMBL/GenBank/DDBJ whole genome shotgun (WGS) entry which is preliminary data.</text>
</comment>
<evidence type="ECO:0000313" key="2">
    <source>
        <dbReference type="EMBL" id="GBM56809.1"/>
    </source>
</evidence>
<accession>A0A4Y2GVB6</accession>